<reference evidence="1" key="1">
    <citation type="submission" date="2018-06" db="EMBL/GenBank/DDBJ databases">
        <authorList>
            <person name="Zhirakovskaya E."/>
        </authorList>
    </citation>
    <scope>NUCLEOTIDE SEQUENCE</scope>
</reference>
<protein>
    <submittedName>
        <fullName evidence="1">Uncharacterized protein</fullName>
    </submittedName>
</protein>
<proteinExistence type="predicted"/>
<evidence type="ECO:0000313" key="1">
    <source>
        <dbReference type="EMBL" id="VAW42255.1"/>
    </source>
</evidence>
<sequence length="54" mass="5921">FAAATARRTPLNVFAPRSRAAGNIRNIAGSLLRGTEKGIKINSAFKRYMKMVNL</sequence>
<feature type="non-terminal residue" evidence="1">
    <location>
        <position position="1"/>
    </location>
</feature>
<organism evidence="1">
    <name type="scientific">hydrothermal vent metagenome</name>
    <dbReference type="NCBI Taxonomy" id="652676"/>
    <lineage>
        <taxon>unclassified sequences</taxon>
        <taxon>metagenomes</taxon>
        <taxon>ecological metagenomes</taxon>
    </lineage>
</organism>
<dbReference type="EMBL" id="UOEX01000427">
    <property type="protein sequence ID" value="VAW42255.1"/>
    <property type="molecule type" value="Genomic_DNA"/>
</dbReference>
<gene>
    <name evidence="1" type="ORF">MNBD_DELTA03-1267</name>
</gene>
<name>A0A3B0VFD4_9ZZZZ</name>
<accession>A0A3B0VFD4</accession>
<dbReference type="AlphaFoldDB" id="A0A3B0VFD4"/>